<dbReference type="GO" id="GO:0004176">
    <property type="term" value="F:ATP-dependent peptidase activity"/>
    <property type="evidence" value="ECO:0007669"/>
    <property type="project" value="InterPro"/>
</dbReference>
<dbReference type="InterPro" id="IPR027065">
    <property type="entry name" value="Lon_Prtase"/>
</dbReference>
<dbReference type="GO" id="GO:0004252">
    <property type="term" value="F:serine-type endopeptidase activity"/>
    <property type="evidence" value="ECO:0007669"/>
    <property type="project" value="InterPro"/>
</dbReference>
<proteinExistence type="predicted"/>
<dbReference type="Gene3D" id="3.40.50.300">
    <property type="entry name" value="P-loop containing nucleotide triphosphate hydrolases"/>
    <property type="match status" value="1"/>
</dbReference>
<dbReference type="RefSeq" id="WP_128270938.1">
    <property type="nucleotide sequence ID" value="NZ_SAUW01000038.1"/>
</dbReference>
<evidence type="ECO:0000313" key="3">
    <source>
        <dbReference type="Proteomes" id="UP000285710"/>
    </source>
</evidence>
<dbReference type="GO" id="GO:0005524">
    <property type="term" value="F:ATP binding"/>
    <property type="evidence" value="ECO:0007669"/>
    <property type="project" value="InterPro"/>
</dbReference>
<dbReference type="AlphaFoldDB" id="A0A443IKE0"/>
<dbReference type="PANTHER" id="PTHR43718">
    <property type="entry name" value="LON PROTEASE"/>
    <property type="match status" value="1"/>
</dbReference>
<dbReference type="GO" id="GO:0006515">
    <property type="term" value="P:protein quality control for misfolded or incompletely synthesized proteins"/>
    <property type="evidence" value="ECO:0007669"/>
    <property type="project" value="TreeGrafter"/>
</dbReference>
<protein>
    <submittedName>
        <fullName evidence="2">AAA family ATPase</fullName>
    </submittedName>
</protein>
<name>A0A443IKE0_9RHOB</name>
<evidence type="ECO:0000313" key="2">
    <source>
        <dbReference type="EMBL" id="RWR05306.1"/>
    </source>
</evidence>
<sequence>MTRIPFALFPFPDPDLTEKVIERHLRQHLVRLIAPKIGMEPPLNADGTIDEAGHEVMLESIDLPYSKTKRLRDRAARIIELRAERSPLSRLKTEDRKRIMPLRDGVALVGIPNEHRADELAAALHAEFPWMGAATEVVWHAMRRSVQRGDAGLRLPPILLDGPPGIGKSHWARRLGTLIGVPGMVYDATTENASFGLVGSQRGWGNSAPGRLVNLILTERVANPVVVVDEVEKAGTAQSDKGRSFDLTAALLPLLEPLSARNWTCPYFELPFDMGWIIWVLTSNNWRLLPDPLLSRCPPIRLASPVLEHLVDFAACEGGRRGLSPEAVDAIRAALEWAERQDRLPTLRTMLRMLDRAEQMQRRPLLQ</sequence>
<gene>
    <name evidence="2" type="ORF">D2T33_20040</name>
</gene>
<keyword evidence="3" id="KW-1185">Reference proteome</keyword>
<accession>A0A443IKE0</accession>
<comment type="caution">
    <text evidence="2">The sequence shown here is derived from an EMBL/GenBank/DDBJ whole genome shotgun (WGS) entry which is preliminary data.</text>
</comment>
<reference evidence="2 3" key="2">
    <citation type="submission" date="2019-01" db="EMBL/GenBank/DDBJ databases">
        <authorList>
            <person name="Li Y."/>
        </authorList>
    </citation>
    <scope>NUCLEOTIDE SEQUENCE [LARGE SCALE GENOMIC DNA]</scope>
    <source>
        <strain evidence="2 3">2D-5</strain>
    </source>
</reference>
<dbReference type="Pfam" id="PF00004">
    <property type="entry name" value="AAA"/>
    <property type="match status" value="1"/>
</dbReference>
<feature type="domain" description="AAA+ ATPase" evidence="1">
    <location>
        <begin position="154"/>
        <end position="308"/>
    </location>
</feature>
<dbReference type="EMBL" id="SAUW01000038">
    <property type="protein sequence ID" value="RWR05306.1"/>
    <property type="molecule type" value="Genomic_DNA"/>
</dbReference>
<dbReference type="InterPro" id="IPR003959">
    <property type="entry name" value="ATPase_AAA_core"/>
</dbReference>
<organism evidence="2 3">
    <name type="scientific">Paenirhodobacter populi</name>
    <dbReference type="NCBI Taxonomy" id="2306993"/>
    <lineage>
        <taxon>Bacteria</taxon>
        <taxon>Pseudomonadati</taxon>
        <taxon>Pseudomonadota</taxon>
        <taxon>Alphaproteobacteria</taxon>
        <taxon>Rhodobacterales</taxon>
        <taxon>Rhodobacter group</taxon>
        <taxon>Paenirhodobacter</taxon>
    </lineage>
</organism>
<dbReference type="Proteomes" id="UP000285710">
    <property type="component" value="Unassembled WGS sequence"/>
</dbReference>
<dbReference type="SMART" id="SM00382">
    <property type="entry name" value="AAA"/>
    <property type="match status" value="1"/>
</dbReference>
<dbReference type="PANTHER" id="PTHR43718:SF2">
    <property type="entry name" value="LON PROTEASE HOMOLOG, MITOCHONDRIAL"/>
    <property type="match status" value="1"/>
</dbReference>
<dbReference type="GO" id="GO:0016887">
    <property type="term" value="F:ATP hydrolysis activity"/>
    <property type="evidence" value="ECO:0007669"/>
    <property type="project" value="InterPro"/>
</dbReference>
<dbReference type="SUPFAM" id="SSF52540">
    <property type="entry name" value="P-loop containing nucleoside triphosphate hydrolases"/>
    <property type="match status" value="1"/>
</dbReference>
<evidence type="ECO:0000259" key="1">
    <source>
        <dbReference type="SMART" id="SM00382"/>
    </source>
</evidence>
<dbReference type="InterPro" id="IPR003593">
    <property type="entry name" value="AAA+_ATPase"/>
</dbReference>
<reference evidence="2 3" key="1">
    <citation type="submission" date="2019-01" db="EMBL/GenBank/DDBJ databases">
        <title>Sinorhodobacter populi sp. nov. isolated from the symptomatic bark tissue of Populus euramericana canker.</title>
        <authorList>
            <person name="Xu G."/>
        </authorList>
    </citation>
    <scope>NUCLEOTIDE SEQUENCE [LARGE SCALE GENOMIC DNA]</scope>
    <source>
        <strain evidence="2 3">2D-5</strain>
    </source>
</reference>
<dbReference type="InterPro" id="IPR027417">
    <property type="entry name" value="P-loop_NTPase"/>
</dbReference>